<evidence type="ECO:0000256" key="2">
    <source>
        <dbReference type="ARBA" id="ARBA00022475"/>
    </source>
</evidence>
<dbReference type="Pfam" id="PF13396">
    <property type="entry name" value="PLDc_N"/>
    <property type="match status" value="1"/>
</dbReference>
<comment type="caution">
    <text evidence="9">The sequence shown here is derived from an EMBL/GenBank/DDBJ whole genome shotgun (WGS) entry which is preliminary data.</text>
</comment>
<evidence type="ECO:0000256" key="4">
    <source>
        <dbReference type="ARBA" id="ARBA00022989"/>
    </source>
</evidence>
<keyword evidence="4 6" id="KW-1133">Transmembrane helix</keyword>
<evidence type="ECO:0000313" key="10">
    <source>
        <dbReference type="EMBL" id="NYI38127.1"/>
    </source>
</evidence>
<dbReference type="EMBL" id="JACWMT010000002">
    <property type="protein sequence ID" value="MBD1270735.1"/>
    <property type="molecule type" value="Genomic_DNA"/>
</dbReference>
<evidence type="ECO:0000313" key="9">
    <source>
        <dbReference type="EMBL" id="MBD1271133.1"/>
    </source>
</evidence>
<evidence type="ECO:0000313" key="11">
    <source>
        <dbReference type="Proteomes" id="UP000587211"/>
    </source>
</evidence>
<dbReference type="AlphaFoldDB" id="A0A8I0KMG5"/>
<dbReference type="Proteomes" id="UP000659061">
    <property type="component" value="Unassembled WGS sequence"/>
</dbReference>
<keyword evidence="2" id="KW-1003">Cell membrane</keyword>
<reference evidence="10 11" key="1">
    <citation type="submission" date="2020-07" db="EMBL/GenBank/DDBJ databases">
        <title>Sequencing the genomes of 1000 actinobacteria strains.</title>
        <authorList>
            <person name="Klenk H.-P."/>
        </authorList>
    </citation>
    <scope>NUCLEOTIDE SEQUENCE [LARGE SCALE GENOMIC DNA]</scope>
    <source>
        <strain evidence="10 11">DSM 19087</strain>
    </source>
</reference>
<feature type="transmembrane region" description="Helical" evidence="6">
    <location>
        <begin position="7"/>
        <end position="29"/>
    </location>
</feature>
<accession>A0A8I0KMG5</accession>
<reference evidence="9" key="2">
    <citation type="submission" date="2020-09" db="EMBL/GenBank/DDBJ databases">
        <title>Novel species in genus Aeromicrobium.</title>
        <authorList>
            <person name="Zhang G."/>
        </authorList>
    </citation>
    <scope>NUCLEOTIDE SEQUENCE</scope>
    <source>
        <strain evidence="9">SSW1-57</strain>
    </source>
</reference>
<keyword evidence="5 6" id="KW-0472">Membrane</keyword>
<protein>
    <submittedName>
        <fullName evidence="9">SHOCT domain-containing protein</fullName>
    </submittedName>
</protein>
<feature type="domain" description="Cardiolipin synthase N-terminal" evidence="7">
    <location>
        <begin position="28"/>
        <end position="65"/>
    </location>
</feature>
<organism evidence="9 12">
    <name type="scientific">Aeromicrobium tamlense</name>
    <dbReference type="NCBI Taxonomy" id="375541"/>
    <lineage>
        <taxon>Bacteria</taxon>
        <taxon>Bacillati</taxon>
        <taxon>Actinomycetota</taxon>
        <taxon>Actinomycetes</taxon>
        <taxon>Propionibacteriales</taxon>
        <taxon>Nocardioidaceae</taxon>
        <taxon>Aeromicrobium</taxon>
    </lineage>
</organism>
<dbReference type="InterPro" id="IPR027379">
    <property type="entry name" value="CLS_N"/>
</dbReference>
<name>A0A8I0KMG5_9ACTN</name>
<evidence type="ECO:0000256" key="1">
    <source>
        <dbReference type="ARBA" id="ARBA00004651"/>
    </source>
</evidence>
<keyword evidence="11" id="KW-1185">Reference proteome</keyword>
<evidence type="ECO:0000256" key="6">
    <source>
        <dbReference type="SAM" id="Phobius"/>
    </source>
</evidence>
<dbReference type="EMBL" id="JACWMT010000003">
    <property type="protein sequence ID" value="MBD1271133.1"/>
    <property type="molecule type" value="Genomic_DNA"/>
</dbReference>
<dbReference type="Proteomes" id="UP000587211">
    <property type="component" value="Unassembled WGS sequence"/>
</dbReference>
<evidence type="ECO:0000313" key="8">
    <source>
        <dbReference type="EMBL" id="MBD1270735.1"/>
    </source>
</evidence>
<sequence>MVDDFWDFFWLSISIFFLVAYLIVMFQVIVDLFRDRSLSGWWKAVWVFFLIVLPMVTALAYLVVRGGGMASRTAAEIEASKAEADDYIRSVAATPSPADQIASAKSLLDAGTITEQEFTALKNKALS</sequence>
<proteinExistence type="predicted"/>
<feature type="transmembrane region" description="Helical" evidence="6">
    <location>
        <begin position="41"/>
        <end position="64"/>
    </location>
</feature>
<comment type="subcellular location">
    <subcellularLocation>
        <location evidence="1">Cell membrane</location>
        <topology evidence="1">Multi-pass membrane protein</topology>
    </subcellularLocation>
</comment>
<keyword evidence="3 6" id="KW-0812">Transmembrane</keyword>
<evidence type="ECO:0000256" key="3">
    <source>
        <dbReference type="ARBA" id="ARBA00022692"/>
    </source>
</evidence>
<evidence type="ECO:0000256" key="5">
    <source>
        <dbReference type="ARBA" id="ARBA00023136"/>
    </source>
</evidence>
<dbReference type="EMBL" id="JACBZN010000001">
    <property type="protein sequence ID" value="NYI38127.1"/>
    <property type="molecule type" value="Genomic_DNA"/>
</dbReference>
<dbReference type="RefSeq" id="WP_179424566.1">
    <property type="nucleotide sequence ID" value="NZ_BAAAMP010000001.1"/>
</dbReference>
<evidence type="ECO:0000259" key="7">
    <source>
        <dbReference type="Pfam" id="PF13396"/>
    </source>
</evidence>
<evidence type="ECO:0000313" key="12">
    <source>
        <dbReference type="Proteomes" id="UP000659061"/>
    </source>
</evidence>
<gene>
    <name evidence="10" type="ORF">BJ975_001502</name>
    <name evidence="8" type="ORF">IDH50_10875</name>
    <name evidence="9" type="ORF">IDH50_12885</name>
</gene>